<feature type="domain" description="EamA" evidence="3">
    <location>
        <begin position="5"/>
        <end position="138"/>
    </location>
</feature>
<feature type="transmembrane region" description="Helical" evidence="2">
    <location>
        <begin position="212"/>
        <end position="235"/>
    </location>
</feature>
<evidence type="ECO:0000256" key="2">
    <source>
        <dbReference type="SAM" id="Phobius"/>
    </source>
</evidence>
<keyword evidence="2" id="KW-1133">Transmembrane helix</keyword>
<evidence type="ECO:0000256" key="1">
    <source>
        <dbReference type="SAM" id="MobiDB-lite"/>
    </source>
</evidence>
<feature type="transmembrane region" description="Helical" evidence="2">
    <location>
        <begin position="305"/>
        <end position="322"/>
    </location>
</feature>
<dbReference type="InterPro" id="IPR037185">
    <property type="entry name" value="EmrE-like"/>
</dbReference>
<keyword evidence="5" id="KW-1185">Reference proteome</keyword>
<feature type="transmembrane region" description="Helical" evidence="2">
    <location>
        <begin position="122"/>
        <end position="142"/>
    </location>
</feature>
<feature type="transmembrane region" description="Helical" evidence="2">
    <location>
        <begin position="6"/>
        <end position="24"/>
    </location>
</feature>
<evidence type="ECO:0000313" key="4">
    <source>
        <dbReference type="EMBL" id="CAB3735473.1"/>
    </source>
</evidence>
<feature type="transmembrane region" description="Helical" evidence="2">
    <location>
        <begin position="36"/>
        <end position="53"/>
    </location>
</feature>
<feature type="transmembrane region" description="Helical" evidence="2">
    <location>
        <begin position="277"/>
        <end position="298"/>
    </location>
</feature>
<feature type="compositionally biased region" description="Low complexity" evidence="1">
    <location>
        <begin position="155"/>
        <end position="182"/>
    </location>
</feature>
<name>A0A6S7AUM2_9BURK</name>
<protein>
    <recommendedName>
        <fullName evidence="3">EamA domain-containing protein</fullName>
    </recommendedName>
</protein>
<dbReference type="EMBL" id="CADIJQ010000011">
    <property type="protein sequence ID" value="CAB3735473.1"/>
    <property type="molecule type" value="Genomic_DNA"/>
</dbReference>
<dbReference type="Proteomes" id="UP000494269">
    <property type="component" value="Unassembled WGS sequence"/>
</dbReference>
<feature type="transmembrane region" description="Helical" evidence="2">
    <location>
        <begin position="247"/>
        <end position="265"/>
    </location>
</feature>
<dbReference type="AlphaFoldDB" id="A0A6S7AUM2"/>
<evidence type="ECO:0000313" key="5">
    <source>
        <dbReference type="Proteomes" id="UP000494269"/>
    </source>
</evidence>
<accession>A0A6S7AUM2</accession>
<dbReference type="SUPFAM" id="SSF103481">
    <property type="entry name" value="Multidrug resistance efflux transporter EmrE"/>
    <property type="match status" value="2"/>
</dbReference>
<dbReference type="InterPro" id="IPR000620">
    <property type="entry name" value="EamA_dom"/>
</dbReference>
<dbReference type="GO" id="GO:0016020">
    <property type="term" value="C:membrane"/>
    <property type="evidence" value="ECO:0007669"/>
    <property type="project" value="InterPro"/>
</dbReference>
<reference evidence="4 5" key="1">
    <citation type="submission" date="2020-04" db="EMBL/GenBank/DDBJ databases">
        <authorList>
            <person name="De Canck E."/>
        </authorList>
    </citation>
    <scope>NUCLEOTIDE SEQUENCE [LARGE SCALE GENOMIC DNA]</scope>
    <source>
        <strain evidence="4 5">LMG 3441</strain>
    </source>
</reference>
<organism evidence="4 5">
    <name type="scientific">Achromobacter kerstersii</name>
    <dbReference type="NCBI Taxonomy" id="1353890"/>
    <lineage>
        <taxon>Bacteria</taxon>
        <taxon>Pseudomonadati</taxon>
        <taxon>Pseudomonadota</taxon>
        <taxon>Betaproteobacteria</taxon>
        <taxon>Burkholderiales</taxon>
        <taxon>Alcaligenaceae</taxon>
        <taxon>Achromobacter</taxon>
    </lineage>
</organism>
<dbReference type="Pfam" id="PF00892">
    <property type="entry name" value="EamA"/>
    <property type="match status" value="1"/>
</dbReference>
<keyword evidence="2" id="KW-0812">Transmembrane</keyword>
<sequence>MSLTPGVLYLLASVGCSVTVAVLLKLARRYDIDVRQAIAVNYAVAALLCWAVLRPDTATLMTPHTPWAVLAALGVLLPSVFLAMAAAVRHAGIVRSDAAQRLSLFIPLLAAFVLFGEPVSGRKLAAILLAFTALACLLRRAGSGRSGHRNPMPGHPASGSPESGSPASGHPASGGSSTGPAAPDGRSLWVWPLVVWAGYGVIDILFKQVARAGTAFSGGLLLAFVLAGLLMLAYLLARRVRWERRHLLAGVALGLANFGNILTYIRAHQSLPEHPALVFASMNMGVITLGTLVGALAFREPLTRVNALGIVLALTAIVLMAPW</sequence>
<feature type="transmembrane region" description="Helical" evidence="2">
    <location>
        <begin position="188"/>
        <end position="206"/>
    </location>
</feature>
<proteinExistence type="predicted"/>
<feature type="transmembrane region" description="Helical" evidence="2">
    <location>
        <begin position="98"/>
        <end position="116"/>
    </location>
</feature>
<feature type="transmembrane region" description="Helical" evidence="2">
    <location>
        <begin position="65"/>
        <end position="86"/>
    </location>
</feature>
<evidence type="ECO:0000259" key="3">
    <source>
        <dbReference type="Pfam" id="PF00892"/>
    </source>
</evidence>
<feature type="region of interest" description="Disordered" evidence="1">
    <location>
        <begin position="145"/>
        <end position="182"/>
    </location>
</feature>
<gene>
    <name evidence="4" type="ORF">LMG3441_05078</name>
</gene>
<keyword evidence="2" id="KW-0472">Membrane</keyword>